<dbReference type="KEGG" id="vg:20041473"/>
<evidence type="ECO:0000313" key="4">
    <source>
        <dbReference type="Proteomes" id="UP000028667"/>
    </source>
</evidence>
<dbReference type="OrthoDB" id="834at10501"/>
<feature type="compositionally biased region" description="Basic and acidic residues" evidence="2">
    <location>
        <begin position="632"/>
        <end position="649"/>
    </location>
</feature>
<dbReference type="InterPro" id="IPR011889">
    <property type="entry name" value="Liste_lipo_26"/>
</dbReference>
<dbReference type="EMBL" id="KJ645900">
    <property type="protein sequence ID" value="AII16934.1"/>
    <property type="molecule type" value="Genomic_DNA"/>
</dbReference>
<evidence type="ECO:0000256" key="2">
    <source>
        <dbReference type="SAM" id="MobiDB-lite"/>
    </source>
</evidence>
<dbReference type="InterPro" id="IPR005046">
    <property type="entry name" value="DUF285"/>
</dbReference>
<keyword evidence="4" id="KW-1185">Reference proteome</keyword>
<dbReference type="GeneID" id="20041473"/>
<name>A0A076FFC1_9VIRU</name>
<organism evidence="3 4">
    <name type="scientific">Aureococcus anophagefferens virus</name>
    <dbReference type="NCBI Taxonomy" id="1474867"/>
    <lineage>
        <taxon>Viruses</taxon>
        <taxon>Varidnaviria</taxon>
        <taxon>Bamfordvirae</taxon>
        <taxon>Nucleocytoviricota</taxon>
        <taxon>Megaviricetes</taxon>
        <taxon>Imitervirales</taxon>
        <taxon>Schizomimiviridae</taxon>
        <taxon>Kratosvirus</taxon>
        <taxon>Kratosvirus quantuckense</taxon>
    </lineage>
</organism>
<dbReference type="NCBIfam" id="TIGR02167">
    <property type="entry name" value="Liste_lipo_26"/>
    <property type="match status" value="2"/>
</dbReference>
<sequence length="737" mass="83710">MVVKMLKKIFTRKKTPVSKRKYTKKVSKKVSKKVNKKIRKKKRGGVRLGSDGIGVEEEKEETQPEPAVAGLSGSTTSGGPGANNTPQQPPAAAGPGNNPEEAEIPQGRSSPSPGDDPAEAEIPQGRSSPTPPGNIPGNNPEEAEIPQGRSSPSPGDDPAEAEIPQGRSSPSPGDDPAEADIPQKPKSAPAPDTASLINDLTPQQEIKKLKQMNTLLTNADGRTPVIAKLESNIKTNKSLPQMMKVFKKGKVNPYNKAEYANLDNDSLKKLINFWYGPKRGGFTKFLNFLGFKKPPVPISKWNVSQVTDMSLLFAESKDFNEDISDWDVSNVQNMSNMFKDSELFNRNINDWDVGNVRNMSRMFFNAKAFNMYLDQWNTGRVTDMSYMFYRARKFNRNIESWNVSNVETMEMMFMESNFNKSIEAWNVINVKNMNGMFYNNKKFNQPLFSWGQKLKRIQNVDNMFRGAEKFEQDLSDWNLSKIGVPISMFYDVPNMTNVNYPIGQKVNTQTKNTGLPTKEEKISAERIARKEAKLALDALKEAQEKAERKYDEQKNLYDKKIQDFKRNLEDTQRERNRQIDEDKKKLAFLVAEEKKDLEKSKDLMSKLGVKTGEIRSVEQVTGWYGTEHWNKAMAKKEDKESPDNKKEDTGGDNVFDIQKHGNYVNQLSDKGANMVKEIQNSVKTYVNQYKLKTKKPDCRHRFNVAYHHNKTVLQKSSDPQNFYNWLKNTNSKNNNTN</sequence>
<feature type="compositionally biased region" description="Basic residues" evidence="2">
    <location>
        <begin position="13"/>
        <end position="45"/>
    </location>
</feature>
<feature type="coiled-coil region" evidence="1">
    <location>
        <begin position="525"/>
        <end position="581"/>
    </location>
</feature>
<dbReference type="Proteomes" id="UP000028667">
    <property type="component" value="Segment"/>
</dbReference>
<keyword evidence="1" id="KW-0175">Coiled coil</keyword>
<feature type="region of interest" description="Disordered" evidence="2">
    <location>
        <begin position="632"/>
        <end position="657"/>
    </location>
</feature>
<dbReference type="Pfam" id="PF03382">
    <property type="entry name" value="DUF285"/>
    <property type="match status" value="1"/>
</dbReference>
<dbReference type="RefSeq" id="YP_009052130.1">
    <property type="nucleotide sequence ID" value="NC_024697.1"/>
</dbReference>
<gene>
    <name evidence="3" type="ORF">AaV_052</name>
</gene>
<feature type="region of interest" description="Disordered" evidence="2">
    <location>
        <begin position="13"/>
        <end position="196"/>
    </location>
</feature>
<feature type="compositionally biased region" description="Low complexity" evidence="2">
    <location>
        <begin position="82"/>
        <end position="99"/>
    </location>
</feature>
<accession>A0A076FFC1</accession>
<evidence type="ECO:0000256" key="1">
    <source>
        <dbReference type="SAM" id="Coils"/>
    </source>
</evidence>
<protein>
    <submittedName>
        <fullName evidence="3">Uncharacterized protein</fullName>
    </submittedName>
</protein>
<reference evidence="3 4" key="1">
    <citation type="journal article" date="2014" name="Virology">
        <title>Genome of brown tide virus (AaV), the little giant of the Megaviridae, elucidates NCLDV genome expansion and host-virus coevolution.</title>
        <authorList>
            <person name="Moniruzzaman M."/>
            <person name="LeCleir G.R."/>
            <person name="Brown C.M."/>
            <person name="Gobler C.J."/>
            <person name="Bidle K.D."/>
            <person name="Wilson W.H."/>
            <person name="Wilhelm S.W."/>
        </authorList>
    </citation>
    <scope>NUCLEOTIDE SEQUENCE [LARGE SCALE GENOMIC DNA]</scope>
    <source>
        <strain evidence="3">BtV-01</strain>
    </source>
</reference>
<proteinExistence type="predicted"/>
<evidence type="ECO:0000313" key="3">
    <source>
        <dbReference type="EMBL" id="AII16934.1"/>
    </source>
</evidence>